<dbReference type="Pfam" id="PF00196">
    <property type="entry name" value="GerE"/>
    <property type="match status" value="1"/>
</dbReference>
<sequence>MDLDCLGISAEVEQVYRHLLRHPDQDPAAVAAELAMPLEAVRAAVARLAELALLTVDGSGVHLTDPAVGLERLIGDRLEELHEEVRRTLAARAAIGSFHRDFRQGANARPVPDIERVDGLARVRQRIDDLAFYASRETLCLQPGGPMAAGAIEAARGPDMRSLRRGITLRSVFHARVLNDQEVCDYLHDLSAMGSQIRITEDRINRLLVYDRAVAVVPVDPARAWRGALLVREPGLVAQMVAHFYTTWDAARDLKEYLAAREGGGPQISEHDRAVLRALASHDKDEAAARQLNISVRTFRRHVADLMGRLGAANRFHAALLAKENGWI</sequence>
<dbReference type="SUPFAM" id="SSF46894">
    <property type="entry name" value="C-terminal effector domain of the bipartite response regulators"/>
    <property type="match status" value="1"/>
</dbReference>
<feature type="domain" description="HTH luxR-type" evidence="1">
    <location>
        <begin position="261"/>
        <end position="326"/>
    </location>
</feature>
<dbReference type="RefSeq" id="WP_182704993.1">
    <property type="nucleotide sequence ID" value="NZ_JACJII010000001.1"/>
</dbReference>
<dbReference type="GO" id="GO:0003677">
    <property type="term" value="F:DNA binding"/>
    <property type="evidence" value="ECO:0007669"/>
    <property type="project" value="UniProtKB-KW"/>
</dbReference>
<keyword evidence="3" id="KW-1185">Reference proteome</keyword>
<comment type="caution">
    <text evidence="2">The sequence shown here is derived from an EMBL/GenBank/DDBJ whole genome shotgun (WGS) entry which is preliminary data.</text>
</comment>
<organism evidence="2 3">
    <name type="scientific">Thermomonospora cellulosilytica</name>
    <dbReference type="NCBI Taxonomy" id="1411118"/>
    <lineage>
        <taxon>Bacteria</taxon>
        <taxon>Bacillati</taxon>
        <taxon>Actinomycetota</taxon>
        <taxon>Actinomycetes</taxon>
        <taxon>Streptosporangiales</taxon>
        <taxon>Thermomonosporaceae</taxon>
        <taxon>Thermomonospora</taxon>
    </lineage>
</organism>
<dbReference type="InterPro" id="IPR000792">
    <property type="entry name" value="Tscrpt_reg_LuxR_C"/>
</dbReference>
<protein>
    <submittedName>
        <fullName evidence="2">DNA-binding CsgD family transcriptional regulator</fullName>
    </submittedName>
</protein>
<evidence type="ECO:0000313" key="2">
    <source>
        <dbReference type="EMBL" id="MBA9003149.1"/>
    </source>
</evidence>
<dbReference type="SMART" id="SM00421">
    <property type="entry name" value="HTH_LUXR"/>
    <property type="match status" value="1"/>
</dbReference>
<dbReference type="GO" id="GO:0006355">
    <property type="term" value="P:regulation of DNA-templated transcription"/>
    <property type="evidence" value="ECO:0007669"/>
    <property type="project" value="InterPro"/>
</dbReference>
<dbReference type="PANTHER" id="PTHR34293">
    <property type="entry name" value="HTH-TYPE TRANSCRIPTIONAL REGULATOR TRMBL2"/>
    <property type="match status" value="1"/>
</dbReference>
<proteinExistence type="predicted"/>
<dbReference type="PANTHER" id="PTHR34293:SF1">
    <property type="entry name" value="HTH-TYPE TRANSCRIPTIONAL REGULATOR TRMBL2"/>
    <property type="match status" value="1"/>
</dbReference>
<dbReference type="EMBL" id="JACJII010000001">
    <property type="protein sequence ID" value="MBA9003149.1"/>
    <property type="molecule type" value="Genomic_DNA"/>
</dbReference>
<gene>
    <name evidence="2" type="ORF">HNR21_002031</name>
</gene>
<keyword evidence="2" id="KW-0238">DNA-binding</keyword>
<dbReference type="InterPro" id="IPR016032">
    <property type="entry name" value="Sig_transdc_resp-reg_C-effctor"/>
</dbReference>
<evidence type="ECO:0000259" key="1">
    <source>
        <dbReference type="PROSITE" id="PS50043"/>
    </source>
</evidence>
<accession>A0A7W3R834</accession>
<reference evidence="2 3" key="1">
    <citation type="submission" date="2020-08" db="EMBL/GenBank/DDBJ databases">
        <title>Sequencing the genomes of 1000 actinobacteria strains.</title>
        <authorList>
            <person name="Klenk H.-P."/>
        </authorList>
    </citation>
    <scope>NUCLEOTIDE SEQUENCE [LARGE SCALE GENOMIC DNA]</scope>
    <source>
        <strain evidence="2 3">DSM 45823</strain>
    </source>
</reference>
<name>A0A7W3R834_9ACTN</name>
<dbReference type="AlphaFoldDB" id="A0A7W3R834"/>
<dbReference type="Gene3D" id="1.10.10.10">
    <property type="entry name" value="Winged helix-like DNA-binding domain superfamily/Winged helix DNA-binding domain"/>
    <property type="match status" value="1"/>
</dbReference>
<dbReference type="Proteomes" id="UP000539313">
    <property type="component" value="Unassembled WGS sequence"/>
</dbReference>
<dbReference type="InterPro" id="IPR051797">
    <property type="entry name" value="TrmB-like"/>
</dbReference>
<evidence type="ECO:0000313" key="3">
    <source>
        <dbReference type="Proteomes" id="UP000539313"/>
    </source>
</evidence>
<dbReference type="PROSITE" id="PS50043">
    <property type="entry name" value="HTH_LUXR_2"/>
    <property type="match status" value="1"/>
</dbReference>
<dbReference type="InterPro" id="IPR036388">
    <property type="entry name" value="WH-like_DNA-bd_sf"/>
</dbReference>